<accession>A0A915PQF9</accession>
<organism evidence="8 9">
    <name type="scientific">Setaria digitata</name>
    <dbReference type="NCBI Taxonomy" id="48799"/>
    <lineage>
        <taxon>Eukaryota</taxon>
        <taxon>Metazoa</taxon>
        <taxon>Ecdysozoa</taxon>
        <taxon>Nematoda</taxon>
        <taxon>Chromadorea</taxon>
        <taxon>Rhabditida</taxon>
        <taxon>Spirurina</taxon>
        <taxon>Spiruromorpha</taxon>
        <taxon>Filarioidea</taxon>
        <taxon>Setariidae</taxon>
        <taxon>Setaria</taxon>
    </lineage>
</organism>
<name>A0A915PQF9_9BILA</name>
<dbReference type="GO" id="GO:0005739">
    <property type="term" value="C:mitochondrion"/>
    <property type="evidence" value="ECO:0007669"/>
    <property type="project" value="TreeGrafter"/>
</dbReference>
<evidence type="ECO:0000259" key="7">
    <source>
        <dbReference type="Pfam" id="PF00814"/>
    </source>
</evidence>
<dbReference type="Proteomes" id="UP000887581">
    <property type="component" value="Unplaced"/>
</dbReference>
<dbReference type="Gene3D" id="3.30.420.40">
    <property type="match status" value="2"/>
</dbReference>
<dbReference type="InterPro" id="IPR017861">
    <property type="entry name" value="KAE1/TsaD"/>
</dbReference>
<dbReference type="EC" id="2.3.1.234" evidence="1"/>
<evidence type="ECO:0000313" key="9">
    <source>
        <dbReference type="WBParaSite" id="sdigi.contig2.g278.t1"/>
    </source>
</evidence>
<evidence type="ECO:0000256" key="1">
    <source>
        <dbReference type="ARBA" id="ARBA00012156"/>
    </source>
</evidence>
<keyword evidence="4" id="KW-0479">Metal-binding</keyword>
<keyword evidence="5" id="KW-0012">Acyltransferase</keyword>
<dbReference type="PRINTS" id="PR00789">
    <property type="entry name" value="OSIALOPTASE"/>
</dbReference>
<keyword evidence="2" id="KW-0808">Transferase</keyword>
<sequence>MRQCEADIKTPAKSRCHTKILNEDMNRGLAGVVCRVISSHHKISNFGAMSCRGVVSCDDTAVCILNNNRKILSSRRYANRVVQKRLGGICPAVAADQHRSFISQFVEECLDESRLRLCDLDGVAVTTRPGLTICLRVGAEKAVSLARKGYISLIPVHHMQAHATVATLTKQVSYPYVSVLISGGHSIIAVTNGPNNFEVLLTSTSGSPGECIDKISRALNFKEPELLDMHPGAALEIMASRASTDGCKRYSIDINRFTKMALHFNFSWIKATYLVMISRQPIIDIPDFCASVQHSVARYLEEKLKCCLQYLNSSDKIPCHNRLVFVSGGVASNKYILSRLREVCISLGYNLYSPSSYFCCDNAEMIAWNGLQLLSIRGAFIPPEKIPASIYVLPRSPIGVDISPHLRGYLGMPHETLTEAAEKRTPNSLLNL</sequence>
<dbReference type="Pfam" id="PF00814">
    <property type="entry name" value="TsaD"/>
    <property type="match status" value="1"/>
</dbReference>
<protein>
    <recommendedName>
        <fullName evidence="1">N(6)-L-threonylcarbamoyladenine synthase</fullName>
        <ecNumber evidence="1">2.3.1.234</ecNumber>
    </recommendedName>
</protein>
<dbReference type="WBParaSite" id="sdigi.contig2.g278.t1">
    <property type="protein sequence ID" value="sdigi.contig2.g278.t1"/>
    <property type="gene ID" value="sdigi.contig2.g278"/>
</dbReference>
<keyword evidence="3" id="KW-0819">tRNA processing</keyword>
<dbReference type="InterPro" id="IPR000905">
    <property type="entry name" value="Gcp-like_dom"/>
</dbReference>
<dbReference type="PANTHER" id="PTHR11735">
    <property type="entry name" value="TRNA N6-ADENOSINE THREONYLCARBAMOYLTRANSFERASE"/>
    <property type="match status" value="1"/>
</dbReference>
<keyword evidence="8" id="KW-1185">Reference proteome</keyword>
<evidence type="ECO:0000256" key="5">
    <source>
        <dbReference type="ARBA" id="ARBA00023315"/>
    </source>
</evidence>
<evidence type="ECO:0000256" key="4">
    <source>
        <dbReference type="ARBA" id="ARBA00022723"/>
    </source>
</evidence>
<evidence type="ECO:0000313" key="8">
    <source>
        <dbReference type="Proteomes" id="UP000887581"/>
    </source>
</evidence>
<proteinExistence type="predicted"/>
<dbReference type="InterPro" id="IPR043129">
    <property type="entry name" value="ATPase_NBD"/>
</dbReference>
<comment type="catalytic activity">
    <reaction evidence="6">
        <text>L-threonylcarbamoyladenylate + adenosine(37) in tRNA = N(6)-L-threonylcarbamoyladenosine(37) in tRNA + AMP + H(+)</text>
        <dbReference type="Rhea" id="RHEA:37059"/>
        <dbReference type="Rhea" id="RHEA-COMP:10162"/>
        <dbReference type="Rhea" id="RHEA-COMP:10163"/>
        <dbReference type="ChEBI" id="CHEBI:15378"/>
        <dbReference type="ChEBI" id="CHEBI:73682"/>
        <dbReference type="ChEBI" id="CHEBI:74411"/>
        <dbReference type="ChEBI" id="CHEBI:74418"/>
        <dbReference type="ChEBI" id="CHEBI:456215"/>
        <dbReference type="EC" id="2.3.1.234"/>
    </reaction>
</comment>
<reference evidence="9" key="1">
    <citation type="submission" date="2022-11" db="UniProtKB">
        <authorList>
            <consortium name="WormBaseParasite"/>
        </authorList>
    </citation>
    <scope>IDENTIFICATION</scope>
</reference>
<dbReference type="AlphaFoldDB" id="A0A915PQF9"/>
<dbReference type="GO" id="GO:0046872">
    <property type="term" value="F:metal ion binding"/>
    <property type="evidence" value="ECO:0007669"/>
    <property type="project" value="UniProtKB-KW"/>
</dbReference>
<evidence type="ECO:0000256" key="6">
    <source>
        <dbReference type="ARBA" id="ARBA00048117"/>
    </source>
</evidence>
<dbReference type="GO" id="GO:0008033">
    <property type="term" value="P:tRNA processing"/>
    <property type="evidence" value="ECO:0007669"/>
    <property type="project" value="UniProtKB-KW"/>
</dbReference>
<dbReference type="GO" id="GO:0061711">
    <property type="term" value="F:tRNA N(6)-L-threonylcarbamoyladenine synthase activity"/>
    <property type="evidence" value="ECO:0007669"/>
    <property type="project" value="UniProtKB-EC"/>
</dbReference>
<dbReference type="SUPFAM" id="SSF53067">
    <property type="entry name" value="Actin-like ATPase domain"/>
    <property type="match status" value="1"/>
</dbReference>
<evidence type="ECO:0000256" key="3">
    <source>
        <dbReference type="ARBA" id="ARBA00022694"/>
    </source>
</evidence>
<dbReference type="PANTHER" id="PTHR11735:SF6">
    <property type="entry name" value="TRNA N6-ADENOSINE THREONYLCARBAMOYLTRANSFERASE, MITOCHONDRIAL"/>
    <property type="match status" value="1"/>
</dbReference>
<evidence type="ECO:0000256" key="2">
    <source>
        <dbReference type="ARBA" id="ARBA00022679"/>
    </source>
</evidence>
<feature type="domain" description="Gcp-like" evidence="7">
    <location>
        <begin position="71"/>
        <end position="368"/>
    </location>
</feature>